<dbReference type="GO" id="GO:0008168">
    <property type="term" value="F:methyltransferase activity"/>
    <property type="evidence" value="ECO:0007669"/>
    <property type="project" value="UniProtKB-KW"/>
</dbReference>
<dbReference type="Gene3D" id="3.40.50.150">
    <property type="entry name" value="Vaccinia Virus protein VP39"/>
    <property type="match status" value="1"/>
</dbReference>
<dbReference type="RefSeq" id="WP_260103691.1">
    <property type="nucleotide sequence ID" value="NZ_JALXSQ010000003.1"/>
</dbReference>
<feature type="active site" description="Nucleophile" evidence="5">
    <location>
        <position position="409"/>
    </location>
</feature>
<feature type="binding site" evidence="5">
    <location>
        <position position="310"/>
    </location>
    <ligand>
        <name>S-adenosyl-L-methionine</name>
        <dbReference type="ChEBI" id="CHEBI:59789"/>
    </ligand>
</feature>
<keyword evidence="4 5" id="KW-0694">RNA-binding</keyword>
<sequence length="483" mass="52039">MSQHRDRSRSSAPAQVSPSRTIAYEVLRQVAESDAYANLLLPGKLAAAQLSAQDAALATELCYGTLRLLGRYDAIIELAARRPLTEINPKVLDALRLGAHQLLGMRIASHAAVHESVELVRQHANPAAVGFANGVLRTIGRTPLEGWLERLEELLNGDDYLAVTSGHPAWIVRAFRTALAAEGRDDELEALLNADNDAPTVDLVALPSFASAEEIAAEYAPEVNLSPYARTALDLVRGDPHEFPEAREGVLRVQDEGSQLVALALASFDRGTDEAAESERWLDLCAGPGGKAALLASLAREAGAEFHANEVAPHRARLVAQALAPIVDDIENRVHCGDGRELARALPGPWHRILVDAPCTGLGALRRRPEARWRKQARDVAELVAIQEALLEAAVRALKPGGVAAYVTCSPHLAETTAVVQRVARLTGAHVLDSCGALRDVCQSEIDLVPREVADGNVVQLWPHRHGTDGMFLALLQRPRLEA</sequence>
<dbReference type="InterPro" id="IPR049560">
    <property type="entry name" value="MeTrfase_RsmB-F_NOP2_cat"/>
</dbReference>
<dbReference type="PROSITE" id="PS51686">
    <property type="entry name" value="SAM_MT_RSMB_NOP"/>
    <property type="match status" value="1"/>
</dbReference>
<feature type="binding site" evidence="5">
    <location>
        <position position="356"/>
    </location>
    <ligand>
        <name>S-adenosyl-L-methionine</name>
        <dbReference type="ChEBI" id="CHEBI:59789"/>
    </ligand>
</feature>
<dbReference type="EMBL" id="JALXSQ010000003">
    <property type="protein sequence ID" value="MCT2041987.1"/>
    <property type="molecule type" value="Genomic_DNA"/>
</dbReference>
<comment type="similarity">
    <text evidence="5">Belongs to the class I-like SAM-binding methyltransferase superfamily. RsmB/NOP family.</text>
</comment>
<accession>A0ABT2HUI8</accession>
<dbReference type="InterPro" id="IPR001678">
    <property type="entry name" value="MeTrfase_RsmB-F_NOP2_dom"/>
</dbReference>
<evidence type="ECO:0000256" key="4">
    <source>
        <dbReference type="ARBA" id="ARBA00022884"/>
    </source>
</evidence>
<dbReference type="Gene3D" id="1.10.940.10">
    <property type="entry name" value="NusB-like"/>
    <property type="match status" value="1"/>
</dbReference>
<organism evidence="7 8">
    <name type="scientific">Pseudoclavibacter albus</name>
    <dbReference type="NCBI Taxonomy" id="272241"/>
    <lineage>
        <taxon>Bacteria</taxon>
        <taxon>Bacillati</taxon>
        <taxon>Actinomycetota</taxon>
        <taxon>Actinomycetes</taxon>
        <taxon>Micrococcales</taxon>
        <taxon>Microbacteriaceae</taxon>
        <taxon>Pseudoclavibacter</taxon>
    </lineage>
</organism>
<dbReference type="Proteomes" id="UP001525379">
    <property type="component" value="Unassembled WGS sequence"/>
</dbReference>
<gene>
    <name evidence="7" type="ORF">M3D15_01325</name>
</gene>
<dbReference type="CDD" id="cd02440">
    <property type="entry name" value="AdoMet_MTases"/>
    <property type="match status" value="1"/>
</dbReference>
<dbReference type="Pfam" id="PF01189">
    <property type="entry name" value="Methyltr_RsmB-F"/>
    <property type="match status" value="1"/>
</dbReference>
<dbReference type="PRINTS" id="PR02008">
    <property type="entry name" value="RCMTFAMILY"/>
</dbReference>
<evidence type="ECO:0000313" key="8">
    <source>
        <dbReference type="Proteomes" id="UP001525379"/>
    </source>
</evidence>
<dbReference type="InterPro" id="IPR023267">
    <property type="entry name" value="RCMT"/>
</dbReference>
<feature type="binding site" evidence="5">
    <location>
        <position position="338"/>
    </location>
    <ligand>
        <name>S-adenosyl-L-methionine</name>
        <dbReference type="ChEBI" id="CHEBI:59789"/>
    </ligand>
</feature>
<dbReference type="SUPFAM" id="SSF53335">
    <property type="entry name" value="S-adenosyl-L-methionine-dependent methyltransferases"/>
    <property type="match status" value="1"/>
</dbReference>
<dbReference type="InterPro" id="IPR006027">
    <property type="entry name" value="NusB_RsmB_TIM44"/>
</dbReference>
<comment type="caution">
    <text evidence="7">The sequence shown here is derived from an EMBL/GenBank/DDBJ whole genome shotgun (WGS) entry which is preliminary data.</text>
</comment>
<dbReference type="InterPro" id="IPR029063">
    <property type="entry name" value="SAM-dependent_MTases_sf"/>
</dbReference>
<keyword evidence="8" id="KW-1185">Reference proteome</keyword>
<feature type="domain" description="SAM-dependent MTase RsmB/NOP-type" evidence="6">
    <location>
        <begin position="180"/>
        <end position="479"/>
    </location>
</feature>
<dbReference type="PANTHER" id="PTHR22807">
    <property type="entry name" value="NOP2 YEAST -RELATED NOL1/NOP2/FMU SUN DOMAIN-CONTAINING"/>
    <property type="match status" value="1"/>
</dbReference>
<keyword evidence="2 5" id="KW-0808">Transferase</keyword>
<evidence type="ECO:0000313" key="7">
    <source>
        <dbReference type="EMBL" id="MCT2041987.1"/>
    </source>
</evidence>
<feature type="binding site" evidence="5">
    <location>
        <begin position="285"/>
        <end position="291"/>
    </location>
    <ligand>
        <name>S-adenosyl-L-methionine</name>
        <dbReference type="ChEBI" id="CHEBI:59789"/>
    </ligand>
</feature>
<reference evidence="7 8" key="1">
    <citation type="submission" date="2022-04" db="EMBL/GenBank/DDBJ databases">
        <title>Human microbiome associated bacterial genomes.</title>
        <authorList>
            <person name="Sandstrom S."/>
            <person name="Salamzade R."/>
            <person name="Kalan L.R."/>
        </authorList>
    </citation>
    <scope>NUCLEOTIDE SEQUENCE [LARGE SCALE GENOMIC DNA]</scope>
    <source>
        <strain evidence="8">p3-SID1799</strain>
    </source>
</reference>
<evidence type="ECO:0000256" key="3">
    <source>
        <dbReference type="ARBA" id="ARBA00022691"/>
    </source>
</evidence>
<dbReference type="PANTHER" id="PTHR22807:SF53">
    <property type="entry name" value="RIBOSOMAL RNA SMALL SUBUNIT METHYLTRANSFERASE B-RELATED"/>
    <property type="match status" value="1"/>
</dbReference>
<dbReference type="Pfam" id="PF01029">
    <property type="entry name" value="NusB"/>
    <property type="match status" value="1"/>
</dbReference>
<dbReference type="GO" id="GO:0032259">
    <property type="term" value="P:methylation"/>
    <property type="evidence" value="ECO:0007669"/>
    <property type="project" value="UniProtKB-KW"/>
</dbReference>
<protein>
    <submittedName>
        <fullName evidence="7">rRNA small subunit methyltransferase B</fullName>
    </submittedName>
</protein>
<evidence type="ECO:0000256" key="2">
    <source>
        <dbReference type="ARBA" id="ARBA00022679"/>
    </source>
</evidence>
<keyword evidence="1 5" id="KW-0489">Methyltransferase</keyword>
<evidence type="ECO:0000256" key="1">
    <source>
        <dbReference type="ARBA" id="ARBA00022603"/>
    </source>
</evidence>
<name>A0ABT2HUI8_9MICO</name>
<proteinExistence type="inferred from homology"/>
<dbReference type="SUPFAM" id="SSF48013">
    <property type="entry name" value="NusB-like"/>
    <property type="match status" value="1"/>
</dbReference>
<keyword evidence="3 5" id="KW-0949">S-adenosyl-L-methionine</keyword>
<evidence type="ECO:0000259" key="6">
    <source>
        <dbReference type="PROSITE" id="PS51686"/>
    </source>
</evidence>
<evidence type="ECO:0000256" key="5">
    <source>
        <dbReference type="PROSITE-ProRule" id="PRU01023"/>
    </source>
</evidence>
<dbReference type="InterPro" id="IPR035926">
    <property type="entry name" value="NusB-like_sf"/>
</dbReference>